<keyword evidence="2" id="KW-1185">Reference proteome</keyword>
<evidence type="ECO:0008006" key="3">
    <source>
        <dbReference type="Google" id="ProtNLM"/>
    </source>
</evidence>
<comment type="caution">
    <text evidence="1">The sequence shown here is derived from an EMBL/GenBank/DDBJ whole genome shotgun (WGS) entry which is preliminary data.</text>
</comment>
<dbReference type="GeneID" id="62227175"/>
<name>A0ABQ7J2K1_9HELO</name>
<sequence length="61" mass="6639">MSALATKSTPKIHVPCPSYEPGNSLVVNSGPSFVYTANMFTLHMLPSLGTWPVMPHGFYDL</sequence>
<dbReference type="RefSeq" id="XP_038815695.1">
    <property type="nucleotide sequence ID" value="XM_038948018.1"/>
</dbReference>
<organism evidence="1 2">
    <name type="scientific">Botrytis deweyae</name>
    <dbReference type="NCBI Taxonomy" id="2478750"/>
    <lineage>
        <taxon>Eukaryota</taxon>
        <taxon>Fungi</taxon>
        <taxon>Dikarya</taxon>
        <taxon>Ascomycota</taxon>
        <taxon>Pezizomycotina</taxon>
        <taxon>Leotiomycetes</taxon>
        <taxon>Helotiales</taxon>
        <taxon>Sclerotiniaceae</taxon>
        <taxon>Botrytis</taxon>
    </lineage>
</organism>
<dbReference type="Proteomes" id="UP000783213">
    <property type="component" value="Unassembled WGS sequence"/>
</dbReference>
<dbReference type="EMBL" id="RCSX01000001">
    <property type="protein sequence ID" value="KAF7940273.1"/>
    <property type="molecule type" value="Genomic_DNA"/>
</dbReference>
<accession>A0ABQ7J2K1</accession>
<reference evidence="1 2" key="1">
    <citation type="journal article" date="2020" name="Genome Biol. Evol.">
        <title>Comparative genomics of Sclerotiniaceae.</title>
        <authorList>
            <person name="Valero Jimenez C.A."/>
            <person name="Steentjes M."/>
            <person name="Scholten O.E."/>
            <person name="Van Kan J.A.L."/>
        </authorList>
    </citation>
    <scope>NUCLEOTIDE SEQUENCE [LARGE SCALE GENOMIC DNA]</scope>
    <source>
        <strain evidence="1 2">B1</strain>
    </source>
</reference>
<gene>
    <name evidence="1" type="ORF">EAE98_000400</name>
</gene>
<evidence type="ECO:0000313" key="2">
    <source>
        <dbReference type="Proteomes" id="UP000783213"/>
    </source>
</evidence>
<evidence type="ECO:0000313" key="1">
    <source>
        <dbReference type="EMBL" id="KAF7940273.1"/>
    </source>
</evidence>
<proteinExistence type="predicted"/>
<protein>
    <recommendedName>
        <fullName evidence="3">Plastocyanin-like domain-containing protein</fullName>
    </recommendedName>
</protein>